<dbReference type="InterPro" id="IPR026960">
    <property type="entry name" value="RVT-Znf"/>
</dbReference>
<dbReference type="PROSITE" id="PS00972">
    <property type="entry name" value="USP_1"/>
    <property type="match status" value="1"/>
</dbReference>
<comment type="similarity">
    <text evidence="1">Belongs to the peptidase C19 family.</text>
</comment>
<dbReference type="Pfam" id="PF00443">
    <property type="entry name" value="UCH"/>
    <property type="match status" value="1"/>
</dbReference>
<reference evidence="4 5" key="1">
    <citation type="journal article" date="2016" name="G3 (Bethesda)">
        <title>First Draft Assembly and Annotation of the Genome of a California Endemic Oak Quercus lobata Nee (Fagaceae).</title>
        <authorList>
            <person name="Sork V.L."/>
            <person name="Fitz-Gibbon S.T."/>
            <person name="Puiu D."/>
            <person name="Crepeau M."/>
            <person name="Gugger P.F."/>
            <person name="Sherman R."/>
            <person name="Stevens K."/>
            <person name="Langley C.H."/>
            <person name="Pellegrini M."/>
            <person name="Salzberg S.L."/>
        </authorList>
    </citation>
    <scope>NUCLEOTIDE SEQUENCE [LARGE SCALE GENOMIC DNA]</scope>
    <source>
        <strain evidence="4 5">cv. SW786</strain>
    </source>
</reference>
<protein>
    <recommendedName>
        <fullName evidence="3">USP domain-containing protein</fullName>
    </recommendedName>
</protein>
<dbReference type="PROSITE" id="PS00973">
    <property type="entry name" value="USP_2"/>
    <property type="match status" value="1"/>
</dbReference>
<dbReference type="InterPro" id="IPR018200">
    <property type="entry name" value="USP_CS"/>
</dbReference>
<dbReference type="AlphaFoldDB" id="A0A7N2M4U3"/>
<dbReference type="PANTHER" id="PTHR21646">
    <property type="entry name" value="UBIQUITIN CARBOXYL-TERMINAL HYDROLASE"/>
    <property type="match status" value="1"/>
</dbReference>
<evidence type="ECO:0000256" key="2">
    <source>
        <dbReference type="SAM" id="MobiDB-lite"/>
    </source>
</evidence>
<dbReference type="CDD" id="cd02674">
    <property type="entry name" value="Peptidase_C19R"/>
    <property type="match status" value="1"/>
</dbReference>
<dbReference type="GO" id="GO:0004843">
    <property type="term" value="F:cysteine-type deubiquitinase activity"/>
    <property type="evidence" value="ECO:0007669"/>
    <property type="project" value="InterPro"/>
</dbReference>
<dbReference type="Gene3D" id="3.90.70.10">
    <property type="entry name" value="Cysteine proteinases"/>
    <property type="match status" value="2"/>
</dbReference>
<dbReference type="PANTHER" id="PTHR21646:SF75">
    <property type="entry name" value="UBIQUITIN CARBOXYL-TERMINAL HYDROLASE"/>
    <property type="match status" value="1"/>
</dbReference>
<dbReference type="InterPro" id="IPR001394">
    <property type="entry name" value="Peptidase_C19_UCH"/>
</dbReference>
<evidence type="ECO:0000259" key="3">
    <source>
        <dbReference type="PROSITE" id="PS50235"/>
    </source>
</evidence>
<feature type="region of interest" description="Disordered" evidence="2">
    <location>
        <begin position="891"/>
        <end position="910"/>
    </location>
</feature>
<dbReference type="InParanoid" id="A0A7N2M4U3"/>
<dbReference type="EnsemblPlants" id="QL07p027131:mrna">
    <property type="protein sequence ID" value="QL07p027131:mrna"/>
    <property type="gene ID" value="QL07p027131"/>
</dbReference>
<evidence type="ECO:0000313" key="4">
    <source>
        <dbReference type="EnsemblPlants" id="QL07p027131:mrna"/>
    </source>
</evidence>
<dbReference type="InterPro" id="IPR050185">
    <property type="entry name" value="Ub_carboxyl-term_hydrolase"/>
</dbReference>
<dbReference type="InterPro" id="IPR028889">
    <property type="entry name" value="USP"/>
</dbReference>
<feature type="compositionally biased region" description="Acidic residues" evidence="2">
    <location>
        <begin position="891"/>
        <end position="905"/>
    </location>
</feature>
<dbReference type="PROSITE" id="PS50235">
    <property type="entry name" value="USP_3"/>
    <property type="match status" value="1"/>
</dbReference>
<dbReference type="EMBL" id="LRBV02000007">
    <property type="status" value="NOT_ANNOTATED_CDS"/>
    <property type="molecule type" value="Genomic_DNA"/>
</dbReference>
<dbReference type="GO" id="GO:0016579">
    <property type="term" value="P:protein deubiquitination"/>
    <property type="evidence" value="ECO:0007669"/>
    <property type="project" value="InterPro"/>
</dbReference>
<evidence type="ECO:0000313" key="5">
    <source>
        <dbReference type="Proteomes" id="UP000594261"/>
    </source>
</evidence>
<dbReference type="Proteomes" id="UP000594261">
    <property type="component" value="Chromosome 7"/>
</dbReference>
<organism evidence="4 5">
    <name type="scientific">Quercus lobata</name>
    <name type="common">Valley oak</name>
    <dbReference type="NCBI Taxonomy" id="97700"/>
    <lineage>
        <taxon>Eukaryota</taxon>
        <taxon>Viridiplantae</taxon>
        <taxon>Streptophyta</taxon>
        <taxon>Embryophyta</taxon>
        <taxon>Tracheophyta</taxon>
        <taxon>Spermatophyta</taxon>
        <taxon>Magnoliopsida</taxon>
        <taxon>eudicotyledons</taxon>
        <taxon>Gunneridae</taxon>
        <taxon>Pentapetalae</taxon>
        <taxon>rosids</taxon>
        <taxon>fabids</taxon>
        <taxon>Fagales</taxon>
        <taxon>Fagaceae</taxon>
        <taxon>Quercus</taxon>
    </lineage>
</organism>
<sequence length="1149" mass="130921">MTRLLYEKLRLLSSHSQQLFFSSRLTRFLSLKLPHFFSLSSTLQLCKSLARAFASKTLAFFSSMDDPFSSLDDPWSDNYRSRPLRTLLDGDDDDYDFDASASDSNSAIDKLYLVPYRWWKEAQRDDDNEIGGVLYSASLNDDIESEIVLDLRKKEDSRNAEKEEEGFSGREYALLPKPMWLWALKRNFHERELGAALSFLEFIQSQIPRGGGIDTSHWCLKGNGMFDTRSYYNIIRGATASNFPWKGDWKAKIPRRVAFFVWTAVYGQVLTLDNLMLRGRILVNRCCMCHRNEETVDHLLLHCLVGDGNCVRFWFDPWSGHPPLRDLYPTLFECLANKDAVPRGEGGDRISWCLNGSGTFDVQSYYQCLLHMYHAVANVLFKLCWFLRHNDLSAAVYHGSLCGDGDSLQDIFPIQIRLFVLWETNSLVVKISQKDNVLEFYKRACKIFSSKSAPLNIWDFSGQTTQFFLENKINLLNESSGQAQREILLELQVYGFSDTLRGIDERNNEMALVQSKMEVPFCSGSLKMNGSTDKVGSLLTLTSSSQSGGSYRGAASLGLTGLQNLGNTCFMNSAIQCLVHTPELVDYFLGDYPKEINYDNPLGMKGELALAFGDLLRKLWAPGARPVAPRMFKSKLANFAPQFSGYNQHDSQEFLAFLLDGLHEDLNRVKCKPYIEAKGLEDRPDEEAAEEHWKNHLARNDSIIVDSCQGQFRSTLICPLCKKVSVTFDPFMYLSLPLPSTVMRTMTLTVMSADGITLPSTYTITVPDCGKLTDLILALSAACSLRDDETLLVAEVYMNRMLSWLEPSGLIALIRDDDKLVAYRLPKDCEKSPLVVFKHKKIEHWPYKLKMFGIPLVARLPDLSCGSDIRKKFLQLLNPFLMPIEDVLNDYDDEEGSSGNEDSDMLDATSPTVLDTDAGSDSETLDETHLGTDFQFQIGPFSTEIKMDEPFQVSGLAKELEVHVVWSDKMIDKYDTCILSSFPEVFKPQTFMKRPQESVSLYKCLEAFLKEEPLGPEDMWYCPSCKEPRQAIKKLDLWRLPEILVIHLKRFSYNRYFKNKLETFVDFPVDYLDFSTYIAHKNSQFSNHYILYAISNHYGGLGGGHYTASINLGYGMWYEFDDEKVDPVSEDRIKTSAAYVLFYRRVPDV</sequence>
<keyword evidence="5" id="KW-1185">Reference proteome</keyword>
<name>A0A7N2M4U3_QUELO</name>
<dbReference type="Pfam" id="PF25242">
    <property type="entry name" value="Ubiquitin_UBP8"/>
    <property type="match status" value="1"/>
</dbReference>
<feature type="domain" description="USP" evidence="3">
    <location>
        <begin position="560"/>
        <end position="1146"/>
    </location>
</feature>
<dbReference type="OMA" id="HIDIHKF"/>
<reference evidence="4" key="2">
    <citation type="submission" date="2021-01" db="UniProtKB">
        <authorList>
            <consortium name="EnsemblPlants"/>
        </authorList>
    </citation>
    <scope>IDENTIFICATION</scope>
</reference>
<proteinExistence type="inferred from homology"/>
<dbReference type="Pfam" id="PF13966">
    <property type="entry name" value="zf-RVT"/>
    <property type="match status" value="1"/>
</dbReference>
<dbReference type="SUPFAM" id="SSF54001">
    <property type="entry name" value="Cysteine proteinases"/>
    <property type="match status" value="1"/>
</dbReference>
<accession>A0A7N2M4U3</accession>
<dbReference type="InterPro" id="IPR038765">
    <property type="entry name" value="Papain-like_cys_pep_sf"/>
</dbReference>
<dbReference type="Gramene" id="QL07p027131:mrna">
    <property type="protein sequence ID" value="QL07p027131:mrna"/>
    <property type="gene ID" value="QL07p027131"/>
</dbReference>
<dbReference type="InterPro" id="IPR057372">
    <property type="entry name" value="Ubiquitin_UBP8/5"/>
</dbReference>
<evidence type="ECO:0000256" key="1">
    <source>
        <dbReference type="ARBA" id="ARBA00009085"/>
    </source>
</evidence>